<accession>A0A3N4YS52</accession>
<dbReference type="Pfam" id="PF13560">
    <property type="entry name" value="HTH_31"/>
    <property type="match status" value="1"/>
</dbReference>
<gene>
    <name evidence="4" type="ORF">EDD34_3716</name>
</gene>
<dbReference type="InterPro" id="IPR050807">
    <property type="entry name" value="TransReg_Diox_bact_type"/>
</dbReference>
<dbReference type="SUPFAM" id="SSF47413">
    <property type="entry name" value="lambda repressor-like DNA-binding domains"/>
    <property type="match status" value="1"/>
</dbReference>
<dbReference type="GO" id="GO:0005829">
    <property type="term" value="C:cytosol"/>
    <property type="evidence" value="ECO:0007669"/>
    <property type="project" value="TreeGrafter"/>
</dbReference>
<dbReference type="InterPro" id="IPR001387">
    <property type="entry name" value="Cro/C1-type_HTH"/>
</dbReference>
<dbReference type="GO" id="GO:0003677">
    <property type="term" value="F:DNA binding"/>
    <property type="evidence" value="ECO:0007669"/>
    <property type="project" value="UniProtKB-KW"/>
</dbReference>
<evidence type="ECO:0000259" key="3">
    <source>
        <dbReference type="PROSITE" id="PS50943"/>
    </source>
</evidence>
<dbReference type="PROSITE" id="PS50943">
    <property type="entry name" value="HTH_CROC1"/>
    <property type="match status" value="1"/>
</dbReference>
<dbReference type="GO" id="GO:0003700">
    <property type="term" value="F:DNA-binding transcription factor activity"/>
    <property type="evidence" value="ECO:0007669"/>
    <property type="project" value="TreeGrafter"/>
</dbReference>
<comment type="caution">
    <text evidence="4">The sequence shown here is derived from an EMBL/GenBank/DDBJ whole genome shotgun (WGS) entry which is preliminary data.</text>
</comment>
<sequence length="502" mass="55112">MGDRGARRPATAALPDTNSTTGTADDGADLITLGRRVRHARTAAGLTLDRLGERVDAAPSLLSLIENGRREPKLSLLRSIAAALGLPLNELLDPAPPSRRAALEIALDRAQRGPIFAGLGLPAVKPSQKLATPVLEQLVGLHDELARRAEEAIATPEEARRANTELRLERQARDNYYPQFEQLAEDLVRSAGYTGGALTHRTVVVLAERLGFTILHVNDMPRSARSVTDLRNGRIYLPPASVPGGHGLRSLALQAIAHRVLEHERPRSYAEFLRQRVEITYFAAACLVPQSAAVPFLEERKRERDLAVEDFRDAFGVTHEAAAMRLTNLATVKLGIPLHFLRVGDDGALFRGYENDGLRFPQDPTGAIEGQLICRRWASREAFDRRDVATEYYQYTDTPTGTYWCSTQTGSGDTGAFSITVGVPYAHAKWFRGRDTRVRKVSTCPDPACCSRPAPELAERWSGAAWPSARMHQQVLAALPRGAFPGVDDAEVYAFLDRHAPD</sequence>
<reference evidence="4 5" key="1">
    <citation type="submission" date="2018-11" db="EMBL/GenBank/DDBJ databases">
        <title>Sequencing the genomes of 1000 actinobacteria strains.</title>
        <authorList>
            <person name="Klenk H.-P."/>
        </authorList>
    </citation>
    <scope>NUCLEOTIDE SEQUENCE [LARGE SCALE GENOMIC DNA]</scope>
    <source>
        <strain evidence="4 5">DSM 15700</strain>
    </source>
</reference>
<dbReference type="InterPro" id="IPR010982">
    <property type="entry name" value="Lambda_DNA-bd_dom_sf"/>
</dbReference>
<organism evidence="4 5">
    <name type="scientific">Myceligenerans xiligouense</name>
    <dbReference type="NCBI Taxonomy" id="253184"/>
    <lineage>
        <taxon>Bacteria</taxon>
        <taxon>Bacillati</taxon>
        <taxon>Actinomycetota</taxon>
        <taxon>Actinomycetes</taxon>
        <taxon>Micrococcales</taxon>
        <taxon>Promicromonosporaceae</taxon>
        <taxon>Myceligenerans</taxon>
    </lineage>
</organism>
<keyword evidence="1" id="KW-0238">DNA-binding</keyword>
<evidence type="ECO:0000313" key="5">
    <source>
        <dbReference type="Proteomes" id="UP000280501"/>
    </source>
</evidence>
<dbReference type="CDD" id="cd00093">
    <property type="entry name" value="HTH_XRE"/>
    <property type="match status" value="1"/>
</dbReference>
<name>A0A3N4YS52_9MICO</name>
<evidence type="ECO:0000256" key="1">
    <source>
        <dbReference type="ARBA" id="ARBA00023125"/>
    </source>
</evidence>
<dbReference type="PANTHER" id="PTHR46797:SF1">
    <property type="entry name" value="METHYLPHOSPHONATE SYNTHASE"/>
    <property type="match status" value="1"/>
</dbReference>
<proteinExistence type="predicted"/>
<feature type="region of interest" description="Disordered" evidence="2">
    <location>
        <begin position="1"/>
        <end position="27"/>
    </location>
</feature>
<protein>
    <submittedName>
        <fullName evidence="4">Transcriptional regulator</fullName>
    </submittedName>
</protein>
<evidence type="ECO:0000256" key="2">
    <source>
        <dbReference type="SAM" id="MobiDB-lite"/>
    </source>
</evidence>
<dbReference type="EMBL" id="RKQZ01000001">
    <property type="protein sequence ID" value="RPF23037.1"/>
    <property type="molecule type" value="Genomic_DNA"/>
</dbReference>
<dbReference type="SMART" id="SM00530">
    <property type="entry name" value="HTH_XRE"/>
    <property type="match status" value="1"/>
</dbReference>
<feature type="domain" description="HTH cro/C1-type" evidence="3">
    <location>
        <begin position="37"/>
        <end position="91"/>
    </location>
</feature>
<keyword evidence="5" id="KW-1185">Reference proteome</keyword>
<evidence type="ECO:0000313" key="4">
    <source>
        <dbReference type="EMBL" id="RPF23037.1"/>
    </source>
</evidence>
<dbReference type="PANTHER" id="PTHR46797">
    <property type="entry name" value="HTH-TYPE TRANSCRIPTIONAL REGULATOR"/>
    <property type="match status" value="1"/>
</dbReference>
<dbReference type="AlphaFoldDB" id="A0A3N4YS52"/>
<dbReference type="Gene3D" id="1.10.260.40">
    <property type="entry name" value="lambda repressor-like DNA-binding domains"/>
    <property type="match status" value="1"/>
</dbReference>
<dbReference type="Proteomes" id="UP000280501">
    <property type="component" value="Unassembled WGS sequence"/>
</dbReference>